<dbReference type="PANTHER" id="PTHR33431:SF3">
    <property type="entry name" value="ENABLED-LIKE PROTEIN (DUF1635)"/>
    <property type="match status" value="1"/>
</dbReference>
<feature type="compositionally biased region" description="Low complexity" evidence="2">
    <location>
        <begin position="116"/>
        <end position="131"/>
    </location>
</feature>
<proteinExistence type="predicted"/>
<evidence type="ECO:0000256" key="2">
    <source>
        <dbReference type="SAM" id="MobiDB-lite"/>
    </source>
</evidence>
<dbReference type="AlphaFoldDB" id="A0A5A7QGU8"/>
<protein>
    <submittedName>
        <fullName evidence="3">Uncharacterized protein</fullName>
    </submittedName>
</protein>
<gene>
    <name evidence="3" type="ORF">STAS_20501</name>
</gene>
<dbReference type="OrthoDB" id="784654at2759"/>
<dbReference type="EMBL" id="BKCP01006704">
    <property type="protein sequence ID" value="GER43637.1"/>
    <property type="molecule type" value="Genomic_DNA"/>
</dbReference>
<sequence length="246" mass="26986">MDNQRSLQLNWTTNYFPQEKSMEDLRQSLILTMELEDTRLKAQQELKMRDEQIAQLKELLGRALKERDQAQEKCHKAILDKLMLQQQIHQSGPNSGVSSVEDDPRHAFSSSDCDESIVSSPRGPAAAAAAADLPVAPEGPLPEKGRLLQAVMKAGPLLQTLLLAGPLPQWRHPPPPLEAYQIPPPPVVVPAAGSQDPFQGMISFNNCGRILSGGSNSYNRKRGFSEGSEASSMAAMGLKYQRVALH</sequence>
<accession>A0A5A7QGU8</accession>
<reference evidence="4" key="1">
    <citation type="journal article" date="2019" name="Curr. Biol.">
        <title>Genome Sequence of Striga asiatica Provides Insight into the Evolution of Plant Parasitism.</title>
        <authorList>
            <person name="Yoshida S."/>
            <person name="Kim S."/>
            <person name="Wafula E.K."/>
            <person name="Tanskanen J."/>
            <person name="Kim Y.M."/>
            <person name="Honaas L."/>
            <person name="Yang Z."/>
            <person name="Spallek T."/>
            <person name="Conn C.E."/>
            <person name="Ichihashi Y."/>
            <person name="Cheong K."/>
            <person name="Cui S."/>
            <person name="Der J.P."/>
            <person name="Gundlach H."/>
            <person name="Jiao Y."/>
            <person name="Hori C."/>
            <person name="Ishida J.K."/>
            <person name="Kasahara H."/>
            <person name="Kiba T."/>
            <person name="Kim M.S."/>
            <person name="Koo N."/>
            <person name="Laohavisit A."/>
            <person name="Lee Y.H."/>
            <person name="Lumba S."/>
            <person name="McCourt P."/>
            <person name="Mortimer J.C."/>
            <person name="Mutuku J.M."/>
            <person name="Nomura T."/>
            <person name="Sasaki-Sekimoto Y."/>
            <person name="Seto Y."/>
            <person name="Wang Y."/>
            <person name="Wakatake T."/>
            <person name="Sakakibara H."/>
            <person name="Demura T."/>
            <person name="Yamaguchi S."/>
            <person name="Yoneyama K."/>
            <person name="Manabe R.I."/>
            <person name="Nelson D.C."/>
            <person name="Schulman A.H."/>
            <person name="Timko M.P."/>
            <person name="dePamphilis C.W."/>
            <person name="Choi D."/>
            <person name="Shirasu K."/>
        </authorList>
    </citation>
    <scope>NUCLEOTIDE SEQUENCE [LARGE SCALE GENOMIC DNA]</scope>
    <source>
        <strain evidence="4">cv. UVA1</strain>
    </source>
</reference>
<dbReference type="InterPro" id="IPR012862">
    <property type="entry name" value="DUF1635"/>
</dbReference>
<keyword evidence="1" id="KW-0175">Coiled coil</keyword>
<evidence type="ECO:0000313" key="3">
    <source>
        <dbReference type="EMBL" id="GER43637.1"/>
    </source>
</evidence>
<keyword evidence="4" id="KW-1185">Reference proteome</keyword>
<organism evidence="3 4">
    <name type="scientific">Striga asiatica</name>
    <name type="common">Asiatic witchweed</name>
    <name type="synonym">Buchnera asiatica</name>
    <dbReference type="NCBI Taxonomy" id="4170"/>
    <lineage>
        <taxon>Eukaryota</taxon>
        <taxon>Viridiplantae</taxon>
        <taxon>Streptophyta</taxon>
        <taxon>Embryophyta</taxon>
        <taxon>Tracheophyta</taxon>
        <taxon>Spermatophyta</taxon>
        <taxon>Magnoliopsida</taxon>
        <taxon>eudicotyledons</taxon>
        <taxon>Gunneridae</taxon>
        <taxon>Pentapetalae</taxon>
        <taxon>asterids</taxon>
        <taxon>lamiids</taxon>
        <taxon>Lamiales</taxon>
        <taxon>Orobanchaceae</taxon>
        <taxon>Buchnereae</taxon>
        <taxon>Striga</taxon>
    </lineage>
</organism>
<feature type="region of interest" description="Disordered" evidence="2">
    <location>
        <begin position="89"/>
        <end position="138"/>
    </location>
</feature>
<feature type="coiled-coil region" evidence="1">
    <location>
        <begin position="39"/>
        <end position="73"/>
    </location>
</feature>
<dbReference type="PANTHER" id="PTHR33431">
    <property type="entry name" value="ENABLED-LIKE PROTEIN (DUF1635)"/>
    <property type="match status" value="1"/>
</dbReference>
<comment type="caution">
    <text evidence="3">The sequence shown here is derived from an EMBL/GenBank/DDBJ whole genome shotgun (WGS) entry which is preliminary data.</text>
</comment>
<dbReference type="Proteomes" id="UP000325081">
    <property type="component" value="Unassembled WGS sequence"/>
</dbReference>
<feature type="compositionally biased region" description="Polar residues" evidence="2">
    <location>
        <begin position="89"/>
        <end position="98"/>
    </location>
</feature>
<evidence type="ECO:0000256" key="1">
    <source>
        <dbReference type="SAM" id="Coils"/>
    </source>
</evidence>
<name>A0A5A7QGU8_STRAF</name>
<evidence type="ECO:0000313" key="4">
    <source>
        <dbReference type="Proteomes" id="UP000325081"/>
    </source>
</evidence>
<dbReference type="Pfam" id="PF07795">
    <property type="entry name" value="DUF1635"/>
    <property type="match status" value="1"/>
</dbReference>